<accession>A0ABW0TK59</accession>
<name>A0ABW0TK59_9BACL</name>
<feature type="transmembrane region" description="Helical" evidence="1">
    <location>
        <begin position="103"/>
        <end position="120"/>
    </location>
</feature>
<dbReference type="PANTHER" id="PTHR14969">
    <property type="entry name" value="SPHINGOSINE-1-PHOSPHATE PHOSPHOHYDROLASE"/>
    <property type="match status" value="1"/>
</dbReference>
<feature type="transmembrane region" description="Helical" evidence="1">
    <location>
        <begin position="20"/>
        <end position="45"/>
    </location>
</feature>
<evidence type="ECO:0000313" key="3">
    <source>
        <dbReference type="EMBL" id="MFC5589861.1"/>
    </source>
</evidence>
<dbReference type="Proteomes" id="UP001596109">
    <property type="component" value="Unassembled WGS sequence"/>
</dbReference>
<feature type="transmembrane region" description="Helical" evidence="1">
    <location>
        <begin position="149"/>
        <end position="166"/>
    </location>
</feature>
<keyword evidence="1" id="KW-1133">Transmembrane helix</keyword>
<dbReference type="CDD" id="cd03385">
    <property type="entry name" value="PAP2_BcrC_like"/>
    <property type="match status" value="1"/>
</dbReference>
<dbReference type="RefSeq" id="WP_381435395.1">
    <property type="nucleotide sequence ID" value="NZ_JBHSNO010000006.1"/>
</dbReference>
<keyword evidence="1" id="KW-0812">Transmembrane</keyword>
<feature type="transmembrane region" description="Helical" evidence="1">
    <location>
        <begin position="127"/>
        <end position="143"/>
    </location>
</feature>
<gene>
    <name evidence="3" type="ORF">ACFPRA_13225</name>
</gene>
<dbReference type="PANTHER" id="PTHR14969:SF58">
    <property type="entry name" value="UNDECAPRENYL-DIPHOSPHATASE BCRC"/>
    <property type="match status" value="1"/>
</dbReference>
<sequence length="192" mass="21760">MKLDYKLFEMINQFAGKNAILDQFVLLFSKYGPILFGIIFVGLWFSKSGNKMENRKLVLFALTIAVLTLGIDKIIEMSYFRPRPFVSHTVTLLVEKSTMDPSFPSNHAAGSFALAFALFWKHRKAGSVLLIMAVFMALSRLYIGVHYPLDVLAGAFIALSVTWIVISQRRLLEPLFDRIICVISKLNLKTNH</sequence>
<dbReference type="InterPro" id="IPR000326">
    <property type="entry name" value="PAP2/HPO"/>
</dbReference>
<evidence type="ECO:0000259" key="2">
    <source>
        <dbReference type="SMART" id="SM00014"/>
    </source>
</evidence>
<evidence type="ECO:0000256" key="1">
    <source>
        <dbReference type="SAM" id="Phobius"/>
    </source>
</evidence>
<dbReference type="EMBL" id="JBHSNO010000006">
    <property type="protein sequence ID" value="MFC5589861.1"/>
    <property type="molecule type" value="Genomic_DNA"/>
</dbReference>
<feature type="domain" description="Phosphatidic acid phosphatase type 2/haloperoxidase" evidence="2">
    <location>
        <begin position="57"/>
        <end position="166"/>
    </location>
</feature>
<dbReference type="InterPro" id="IPR033879">
    <property type="entry name" value="UPP_Pase"/>
</dbReference>
<reference evidence="4" key="1">
    <citation type="journal article" date="2019" name="Int. J. Syst. Evol. Microbiol.">
        <title>The Global Catalogue of Microorganisms (GCM) 10K type strain sequencing project: providing services to taxonomists for standard genome sequencing and annotation.</title>
        <authorList>
            <consortium name="The Broad Institute Genomics Platform"/>
            <consortium name="The Broad Institute Genome Sequencing Center for Infectious Disease"/>
            <person name="Wu L."/>
            <person name="Ma J."/>
        </authorList>
    </citation>
    <scope>NUCLEOTIDE SEQUENCE [LARGE SCALE GENOMIC DNA]</scope>
    <source>
        <strain evidence="4">CGMCC 4.1434</strain>
    </source>
</reference>
<feature type="transmembrane region" description="Helical" evidence="1">
    <location>
        <begin position="57"/>
        <end position="75"/>
    </location>
</feature>
<comment type="caution">
    <text evidence="3">The sequence shown here is derived from an EMBL/GenBank/DDBJ whole genome shotgun (WGS) entry which is preliminary data.</text>
</comment>
<keyword evidence="1" id="KW-0472">Membrane</keyword>
<dbReference type="SUPFAM" id="SSF48317">
    <property type="entry name" value="Acid phosphatase/Vanadium-dependent haloperoxidase"/>
    <property type="match status" value="1"/>
</dbReference>
<evidence type="ECO:0000313" key="4">
    <source>
        <dbReference type="Proteomes" id="UP001596109"/>
    </source>
</evidence>
<keyword evidence="4" id="KW-1185">Reference proteome</keyword>
<dbReference type="Pfam" id="PF01569">
    <property type="entry name" value="PAP2"/>
    <property type="match status" value="1"/>
</dbReference>
<dbReference type="SMART" id="SM00014">
    <property type="entry name" value="acidPPc"/>
    <property type="match status" value="1"/>
</dbReference>
<protein>
    <submittedName>
        <fullName evidence="3">Undecaprenyl-diphosphatase</fullName>
    </submittedName>
</protein>
<dbReference type="InterPro" id="IPR036938">
    <property type="entry name" value="PAP2/HPO_sf"/>
</dbReference>
<organism evidence="3 4">
    <name type="scientific">Sporosarcina soli</name>
    <dbReference type="NCBI Taxonomy" id="334736"/>
    <lineage>
        <taxon>Bacteria</taxon>
        <taxon>Bacillati</taxon>
        <taxon>Bacillota</taxon>
        <taxon>Bacilli</taxon>
        <taxon>Bacillales</taxon>
        <taxon>Caryophanaceae</taxon>
        <taxon>Sporosarcina</taxon>
    </lineage>
</organism>
<proteinExistence type="predicted"/>
<dbReference type="Gene3D" id="1.20.144.10">
    <property type="entry name" value="Phosphatidic acid phosphatase type 2/haloperoxidase"/>
    <property type="match status" value="1"/>
</dbReference>